<dbReference type="InterPro" id="IPR003339">
    <property type="entry name" value="ABC/ECF_trnsptr_transmembrane"/>
</dbReference>
<keyword evidence="7 9" id="KW-1133">Transmembrane helix</keyword>
<accession>A0A8J6J242</accession>
<feature type="transmembrane region" description="Helical" evidence="9">
    <location>
        <begin position="71"/>
        <end position="88"/>
    </location>
</feature>
<sequence>MALKDITLGQYFPGNTLLHRLDPRTKLLGTVAYIVALFLAKGIVGYAVLLAVLAALIAVSRVGLKTILRGMKPILVIIIITAVLNLFYTPGAGEPLAAFWIFKIYPEGIWAAVYMILRIAMLIACTFLLTYTTSPILLTDGLEKLLGPLKAIRVPVHELAMMMSIALRFIPTLIEETDKIMSAQKARGADFDTGSLMQKARALVPLLVPLFISAFRRADELAVAMECRCYHGGEGRTRLRVLRFRGADVAALAGSAALCVLVGVLRQFGL</sequence>
<dbReference type="RefSeq" id="WP_186906328.1">
    <property type="nucleotide sequence ID" value="NZ_JACOPP010000001.1"/>
</dbReference>
<evidence type="ECO:0000256" key="6">
    <source>
        <dbReference type="ARBA" id="ARBA00022692"/>
    </source>
</evidence>
<feature type="transmembrane region" description="Helical" evidence="9">
    <location>
        <begin position="31"/>
        <end position="59"/>
    </location>
</feature>
<evidence type="ECO:0000256" key="2">
    <source>
        <dbReference type="ARBA" id="ARBA00005660"/>
    </source>
</evidence>
<keyword evidence="11" id="KW-1185">Reference proteome</keyword>
<feature type="transmembrane region" description="Helical" evidence="9">
    <location>
        <begin position="108"/>
        <end position="129"/>
    </location>
</feature>
<evidence type="ECO:0000313" key="11">
    <source>
        <dbReference type="Proteomes" id="UP000661435"/>
    </source>
</evidence>
<evidence type="ECO:0000256" key="4">
    <source>
        <dbReference type="ARBA" id="ARBA00022448"/>
    </source>
</evidence>
<dbReference type="GO" id="GO:0005886">
    <property type="term" value="C:plasma membrane"/>
    <property type="evidence" value="ECO:0007669"/>
    <property type="project" value="UniProtKB-SubCell"/>
</dbReference>
<comment type="caution">
    <text evidence="10">The sequence shown here is derived from an EMBL/GenBank/DDBJ whole genome shotgun (WGS) entry which is preliminary data.</text>
</comment>
<dbReference type="AlphaFoldDB" id="A0A8J6J242"/>
<evidence type="ECO:0000313" key="10">
    <source>
        <dbReference type="EMBL" id="MBC5732433.1"/>
    </source>
</evidence>
<dbReference type="InterPro" id="IPR051611">
    <property type="entry name" value="ECF_transporter_component"/>
</dbReference>
<dbReference type="EMBL" id="JACOPP010000001">
    <property type="protein sequence ID" value="MBC5732433.1"/>
    <property type="molecule type" value="Genomic_DNA"/>
</dbReference>
<comment type="subcellular location">
    <subcellularLocation>
        <location evidence="1 9">Cell membrane</location>
        <topology evidence="1 9">Multi-pass membrane protein</topology>
    </subcellularLocation>
</comment>
<dbReference type="Proteomes" id="UP000661435">
    <property type="component" value="Unassembled WGS sequence"/>
</dbReference>
<dbReference type="Pfam" id="PF02361">
    <property type="entry name" value="CbiQ"/>
    <property type="match status" value="1"/>
</dbReference>
<dbReference type="HAMAP" id="MF_01461">
    <property type="entry name" value="EcfT"/>
    <property type="match status" value="1"/>
</dbReference>
<keyword evidence="8 9" id="KW-0472">Membrane</keyword>
<comment type="function">
    <text evidence="9">Transmembrane (T) component of an energy-coupling factor (ECF) ABC-transporter complex. Unlike classic ABC transporters this ECF transporter provides the energy necessary to transport a number of different substrates.</text>
</comment>
<dbReference type="CDD" id="cd16914">
    <property type="entry name" value="EcfT"/>
    <property type="match status" value="1"/>
</dbReference>
<comment type="subunit">
    <text evidence="9">Forms a stable energy-coupling factor (ECF) transporter complex composed of 2 membrane-embedded substrate-binding proteins (S component), 2 ATP-binding proteins (A component) and 2 transmembrane proteins (T component).</text>
</comment>
<comment type="similarity">
    <text evidence="2 9">Belongs to the energy-coupling factor EcfT family.</text>
</comment>
<keyword evidence="5 9" id="KW-1003">Cell membrane</keyword>
<gene>
    <name evidence="9" type="primary">ecfT</name>
    <name evidence="10" type="ORF">H8S57_01655</name>
</gene>
<dbReference type="GO" id="GO:0022857">
    <property type="term" value="F:transmembrane transporter activity"/>
    <property type="evidence" value="ECO:0007669"/>
    <property type="project" value="UniProtKB-UniRule"/>
</dbReference>
<keyword evidence="4 9" id="KW-0813">Transport</keyword>
<proteinExistence type="inferred from homology"/>
<protein>
    <recommendedName>
        <fullName evidence="3 9">Energy-coupling factor transporter transmembrane protein EcfT</fullName>
        <shortName evidence="9">ECF transporter T component EcfT</shortName>
    </recommendedName>
</protein>
<evidence type="ECO:0000256" key="1">
    <source>
        <dbReference type="ARBA" id="ARBA00004651"/>
    </source>
</evidence>
<reference evidence="10" key="1">
    <citation type="submission" date="2020-08" db="EMBL/GenBank/DDBJ databases">
        <title>Genome public.</title>
        <authorList>
            <person name="Liu C."/>
            <person name="Sun Q."/>
        </authorList>
    </citation>
    <scope>NUCLEOTIDE SEQUENCE</scope>
    <source>
        <strain evidence="10">NSJ-51</strain>
    </source>
</reference>
<organism evidence="10 11">
    <name type="scientific">Lawsonibacter hominis</name>
    <dbReference type="NCBI Taxonomy" id="2763053"/>
    <lineage>
        <taxon>Bacteria</taxon>
        <taxon>Bacillati</taxon>
        <taxon>Bacillota</taxon>
        <taxon>Clostridia</taxon>
        <taxon>Eubacteriales</taxon>
        <taxon>Oscillospiraceae</taxon>
        <taxon>Lawsonibacter</taxon>
    </lineage>
</organism>
<evidence type="ECO:0000256" key="5">
    <source>
        <dbReference type="ARBA" id="ARBA00022475"/>
    </source>
</evidence>
<name>A0A8J6J242_9FIRM</name>
<evidence type="ECO:0000256" key="9">
    <source>
        <dbReference type="HAMAP-Rule" id="MF_01461"/>
    </source>
</evidence>
<evidence type="ECO:0000256" key="8">
    <source>
        <dbReference type="ARBA" id="ARBA00023136"/>
    </source>
</evidence>
<feature type="transmembrane region" description="Helical" evidence="9">
    <location>
        <begin position="246"/>
        <end position="265"/>
    </location>
</feature>
<keyword evidence="6 9" id="KW-0812">Transmembrane</keyword>
<evidence type="ECO:0000256" key="7">
    <source>
        <dbReference type="ARBA" id="ARBA00022989"/>
    </source>
</evidence>
<dbReference type="InterPro" id="IPR024919">
    <property type="entry name" value="EcfT"/>
</dbReference>
<dbReference type="PANTHER" id="PTHR34857:SF2">
    <property type="entry name" value="SLL0384 PROTEIN"/>
    <property type="match status" value="1"/>
</dbReference>
<evidence type="ECO:0000256" key="3">
    <source>
        <dbReference type="ARBA" id="ARBA00014042"/>
    </source>
</evidence>
<dbReference type="PANTHER" id="PTHR34857">
    <property type="entry name" value="SLL0384 PROTEIN"/>
    <property type="match status" value="1"/>
</dbReference>